<dbReference type="Proteomes" id="UP000219860">
    <property type="component" value="Chromosome 6"/>
</dbReference>
<evidence type="ECO:0000313" key="5">
    <source>
        <dbReference type="EMBL" id="SCO59136.1"/>
    </source>
</evidence>
<reference evidence="2 7" key="1">
    <citation type="submission" date="2016-02" db="EMBL/GenBank/DDBJ databases">
        <authorList>
            <consortium name="Pathogen Informatics"/>
        </authorList>
    </citation>
    <scope>NUCLEOTIDE SEQUENCE [LARGE SCALE GENOMIC DNA]</scope>
    <source>
        <strain evidence="2 7">K173</strain>
        <strain evidence="3 11">NK65 ny</strain>
        <strain evidence="4 10">NK65e</strain>
        <strain evidence="6 8">SP11 Antwerpcl1</strain>
        <strain evidence="5 9">SP11 RLL</strain>
    </source>
</reference>
<keyword evidence="1" id="KW-0175">Coiled coil</keyword>
<dbReference type="EMBL" id="LT608254">
    <property type="protein sequence ID" value="SCO59875.1"/>
    <property type="molecule type" value="Genomic_DNA"/>
</dbReference>
<evidence type="ECO:0000313" key="2">
    <source>
        <dbReference type="EMBL" id="CXI18851.1"/>
    </source>
</evidence>
<dbReference type="OrthoDB" id="372221at2759"/>
<evidence type="ECO:0000256" key="1">
    <source>
        <dbReference type="SAM" id="Coils"/>
    </source>
</evidence>
<dbReference type="Proteomes" id="UP000220214">
    <property type="component" value="Chromosome 6"/>
</dbReference>
<organism evidence="2 7">
    <name type="scientific">Plasmodium berghei</name>
    <dbReference type="NCBI Taxonomy" id="5821"/>
    <lineage>
        <taxon>Eukaryota</taxon>
        <taxon>Sar</taxon>
        <taxon>Alveolata</taxon>
        <taxon>Apicomplexa</taxon>
        <taxon>Aconoidasida</taxon>
        <taxon>Haemosporida</taxon>
        <taxon>Plasmodiidae</taxon>
        <taxon>Plasmodium</taxon>
        <taxon>Plasmodium (Vinckeia)</taxon>
    </lineage>
</organism>
<evidence type="ECO:0000313" key="10">
    <source>
        <dbReference type="Proteomes" id="UP000220214"/>
    </source>
</evidence>
<sequence length="333" mass="38790">MTLANNHKYNNEREIILLGFLNVDNVYGENWVSKKEEIKKDVEYKVVKLNQAFKYPSIFQEKFEFLSSDDYNYVKNNYIYSAILIFNPHLNGITTNNNNNDKQNSIFGNKKCNSNFRVTVNECLNDSNKLNSEIKNQENIKENNEVKEQEGNCNSEKKKEGIGVLVVTCKKMDKPQMKHILIKMIKKEIKVESTVLKYNGTSNIANSAHSANNTNNTNIQTSLNSNEYNTNKNKLTESKYADRVYISPPINIDKPFDVRRNNFFNMTAYIYGSSAILENTNLIQREYGDDEWANKLRKTKKERKEINKTNNDSNIEIFKENRIIKTFTSLFKK</sequence>
<dbReference type="Proteomes" id="UP000516480">
    <property type="component" value="Chromosome 6"/>
</dbReference>
<dbReference type="EMBL" id="LT608142">
    <property type="protein sequence ID" value="SCM19806.1"/>
    <property type="molecule type" value="Genomic_DNA"/>
</dbReference>
<evidence type="ECO:0000313" key="6">
    <source>
        <dbReference type="EMBL" id="SCO59875.1"/>
    </source>
</evidence>
<evidence type="ECO:0000313" key="8">
    <source>
        <dbReference type="Proteomes" id="UP000219860"/>
    </source>
</evidence>
<proteinExistence type="predicted"/>
<evidence type="ECO:0000313" key="3">
    <source>
        <dbReference type="EMBL" id="SCM19806.1"/>
    </source>
</evidence>
<gene>
    <name evidence="2" type="ORF">PBK173_000109800</name>
    <name evidence="4" type="ORF">PBNK65E_000105600</name>
    <name evidence="3" type="ORF">PBNK65NY_000104800</name>
    <name evidence="6" type="ORF">PBSP11A_000105000</name>
    <name evidence="5" type="ORF">PBSP11RLL_000105000</name>
</gene>
<dbReference type="EMBL" id="LT160026">
    <property type="protein sequence ID" value="CXI18851.1"/>
    <property type="molecule type" value="Genomic_DNA"/>
</dbReference>
<accession>A0A0Y9VC73</accession>
<dbReference type="VEuPathDB" id="PlasmoDB:PBANKA_0614900"/>
<evidence type="ECO:0000313" key="9">
    <source>
        <dbReference type="Proteomes" id="UP000219974"/>
    </source>
</evidence>
<evidence type="ECO:0000313" key="7">
    <source>
        <dbReference type="Proteomes" id="UP000069549"/>
    </source>
</evidence>
<dbReference type="EMBL" id="LT614632">
    <property type="protein sequence ID" value="SCN23546.1"/>
    <property type="molecule type" value="Genomic_DNA"/>
</dbReference>
<dbReference type="Proteomes" id="UP000219974">
    <property type="component" value="Chromosome 6"/>
</dbReference>
<name>A0A0Y9VC73_PLABE</name>
<feature type="coiled-coil region" evidence="1">
    <location>
        <begin position="120"/>
        <end position="150"/>
    </location>
</feature>
<evidence type="ECO:0000313" key="11">
    <source>
        <dbReference type="Proteomes" id="UP000516480"/>
    </source>
</evidence>
<evidence type="ECO:0000313" key="4">
    <source>
        <dbReference type="EMBL" id="SCN23546.1"/>
    </source>
</evidence>
<dbReference type="OMA" id="DHSKNEP"/>
<dbReference type="AlphaFoldDB" id="A0A0Y9VC73"/>
<dbReference type="Proteomes" id="UP000069549">
    <property type="component" value="Chromosome 6"/>
</dbReference>
<protein>
    <submittedName>
        <fullName evidence="2">Uncharacterized protein</fullName>
    </submittedName>
</protein>
<dbReference type="EMBL" id="LT608270">
    <property type="protein sequence ID" value="SCO59136.1"/>
    <property type="molecule type" value="Genomic_DNA"/>
</dbReference>